<evidence type="ECO:0000313" key="11">
    <source>
        <dbReference type="EMBL" id="VEN72916.1"/>
    </source>
</evidence>
<evidence type="ECO:0000259" key="8">
    <source>
        <dbReference type="Pfam" id="PF01773"/>
    </source>
</evidence>
<comment type="subcellular location">
    <subcellularLocation>
        <location evidence="1">Cell membrane</location>
        <topology evidence="1">Multi-pass membrane protein</topology>
    </subcellularLocation>
</comment>
<feature type="domain" description="Concentrative nucleoside transporter N-terminal" evidence="8">
    <location>
        <begin position="10"/>
        <end position="82"/>
    </location>
</feature>
<evidence type="ECO:0000259" key="9">
    <source>
        <dbReference type="Pfam" id="PF07662"/>
    </source>
</evidence>
<organism evidence="11">
    <name type="scientific">uncultured Desulfobacteraceae bacterium</name>
    <dbReference type="NCBI Taxonomy" id="218296"/>
    <lineage>
        <taxon>Bacteria</taxon>
        <taxon>Pseudomonadati</taxon>
        <taxon>Thermodesulfobacteriota</taxon>
        <taxon>Desulfobacteria</taxon>
        <taxon>Desulfobacterales</taxon>
        <taxon>Desulfobacteraceae</taxon>
        <taxon>environmental samples</taxon>
    </lineage>
</organism>
<dbReference type="GO" id="GO:0005886">
    <property type="term" value="C:plasma membrane"/>
    <property type="evidence" value="ECO:0007669"/>
    <property type="project" value="UniProtKB-SubCell"/>
</dbReference>
<evidence type="ECO:0000256" key="2">
    <source>
        <dbReference type="ARBA" id="ARBA00009033"/>
    </source>
</evidence>
<dbReference type="InterPro" id="IPR011642">
    <property type="entry name" value="Gate_dom"/>
</dbReference>
<feature type="transmembrane region" description="Helical" evidence="7">
    <location>
        <begin position="404"/>
        <end position="425"/>
    </location>
</feature>
<evidence type="ECO:0000256" key="4">
    <source>
        <dbReference type="ARBA" id="ARBA00022692"/>
    </source>
</evidence>
<comment type="similarity">
    <text evidence="2">Belongs to the concentrative nucleoside transporter (CNT) (TC 2.A.41) family.</text>
</comment>
<accession>A0A484HCE3</accession>
<feature type="transmembrane region" description="Helical" evidence="7">
    <location>
        <begin position="175"/>
        <end position="195"/>
    </location>
</feature>
<keyword evidence="5 7" id="KW-1133">Transmembrane helix</keyword>
<protein>
    <submittedName>
        <fullName evidence="11">Nucleoside transporter</fullName>
    </submittedName>
</protein>
<dbReference type="AlphaFoldDB" id="A0A484HCE3"/>
<evidence type="ECO:0000256" key="3">
    <source>
        <dbReference type="ARBA" id="ARBA00022475"/>
    </source>
</evidence>
<proteinExistence type="inferred from homology"/>
<feature type="domain" description="Nucleoside transporter/FeoB GTPase Gate" evidence="10">
    <location>
        <begin position="105"/>
        <end position="198"/>
    </location>
</feature>
<feature type="transmembrane region" description="Helical" evidence="7">
    <location>
        <begin position="201"/>
        <end position="222"/>
    </location>
</feature>
<feature type="transmembrane region" description="Helical" evidence="7">
    <location>
        <begin position="33"/>
        <end position="51"/>
    </location>
</feature>
<dbReference type="InterPro" id="IPR008276">
    <property type="entry name" value="C_nuclsd_transpt"/>
</dbReference>
<keyword evidence="6 7" id="KW-0472">Membrane</keyword>
<evidence type="ECO:0000256" key="6">
    <source>
        <dbReference type="ARBA" id="ARBA00023136"/>
    </source>
</evidence>
<feature type="transmembrane region" description="Helical" evidence="7">
    <location>
        <begin position="6"/>
        <end position="21"/>
    </location>
</feature>
<dbReference type="InterPro" id="IPR002668">
    <property type="entry name" value="CNT_N_dom"/>
</dbReference>
<gene>
    <name evidence="11" type="ORF">EPICR_10417</name>
</gene>
<evidence type="ECO:0000256" key="7">
    <source>
        <dbReference type="SAM" id="Phobius"/>
    </source>
</evidence>
<evidence type="ECO:0000256" key="1">
    <source>
        <dbReference type="ARBA" id="ARBA00004651"/>
    </source>
</evidence>
<dbReference type="Pfam" id="PF07662">
    <property type="entry name" value="Nucleos_tra2_C"/>
    <property type="match status" value="1"/>
</dbReference>
<feature type="domain" description="Concentrative nucleoside transporter C-terminal" evidence="9">
    <location>
        <begin position="208"/>
        <end position="422"/>
    </location>
</feature>
<feature type="transmembrane region" description="Helical" evidence="7">
    <location>
        <begin position="367"/>
        <end position="392"/>
    </location>
</feature>
<dbReference type="Pfam" id="PF07670">
    <property type="entry name" value="Gate"/>
    <property type="match status" value="1"/>
</dbReference>
<feature type="transmembrane region" description="Helical" evidence="7">
    <location>
        <begin position="265"/>
        <end position="291"/>
    </location>
</feature>
<reference evidence="11" key="1">
    <citation type="submission" date="2019-01" db="EMBL/GenBank/DDBJ databases">
        <authorList>
            <consortium name="Genoscope - CEA"/>
            <person name="William W."/>
        </authorList>
    </citation>
    <scope>NUCLEOTIDE SEQUENCE</scope>
    <source>
        <strain evidence="11">CR-1</strain>
    </source>
</reference>
<dbReference type="EMBL" id="CAACVI010000001">
    <property type="protein sequence ID" value="VEN72916.1"/>
    <property type="molecule type" value="Genomic_DNA"/>
</dbReference>
<feature type="transmembrane region" description="Helical" evidence="7">
    <location>
        <begin position="63"/>
        <end position="84"/>
    </location>
</feature>
<dbReference type="GO" id="GO:0015293">
    <property type="term" value="F:symporter activity"/>
    <property type="evidence" value="ECO:0007669"/>
    <property type="project" value="TreeGrafter"/>
</dbReference>
<feature type="transmembrane region" description="Helical" evidence="7">
    <location>
        <begin position="96"/>
        <end position="121"/>
    </location>
</feature>
<name>A0A484HCE3_9BACT</name>
<evidence type="ECO:0000259" key="10">
    <source>
        <dbReference type="Pfam" id="PF07670"/>
    </source>
</evidence>
<dbReference type="GO" id="GO:0005337">
    <property type="term" value="F:nucleoside transmembrane transporter activity"/>
    <property type="evidence" value="ECO:0007669"/>
    <property type="project" value="InterPro"/>
</dbReference>
<evidence type="ECO:0000256" key="5">
    <source>
        <dbReference type="ARBA" id="ARBA00022989"/>
    </source>
</evidence>
<keyword evidence="4 7" id="KW-0812">Transmembrane</keyword>
<dbReference type="Pfam" id="PF01773">
    <property type="entry name" value="Nucleos_tra2_N"/>
    <property type="match status" value="1"/>
</dbReference>
<dbReference type="InterPro" id="IPR011657">
    <property type="entry name" value="CNT_C_dom"/>
</dbReference>
<sequence>MTYHLISLAGAFALMGVAWLFSTHPRRLNFKTIAWGVGLQAALAAVVFLAPASRGLFLTLNDITNSLLASAMAGARFCFGYLSGGPAPFEASKPQFGFILAFQGLPTILFFSALISILYFYGIMQAVIRLFGRLFSRLMKISGAEAVAVSSNIFVGVESMLAIRPHIRRMTRSELCLVLTAGMATVASNVLLIYVLFLRDVFPAIAGHLISASILSAPAAVVMSKILMPETETPETLGKAARIHAEKEDNVFAAVISGANSGVRLVVGIVALLVAVLGLAALADSLLGWGWGHAGGWLGMGGELSLKTIMGWVAYPFVLIMGVPPEDALAVSKIVGSRTIITELAAYGDLAGAIRENAIVHPRSAVIAAYALCGFSHIASMSIFVGGAAALAPERTRDISAAGLRALAAATLACLMTGCMAGLFYTNDGSILLGG</sequence>
<dbReference type="PANTHER" id="PTHR10590">
    <property type="entry name" value="SODIUM/NUCLEOSIDE COTRANSPORTER"/>
    <property type="match status" value="1"/>
</dbReference>
<dbReference type="PANTHER" id="PTHR10590:SF4">
    <property type="entry name" value="SOLUTE CARRIER FAMILY 28 MEMBER 3"/>
    <property type="match status" value="1"/>
</dbReference>
<keyword evidence="3" id="KW-1003">Cell membrane</keyword>